<accession>A0A1E3NDN2</accession>
<dbReference type="RefSeq" id="XP_019015350.1">
    <property type="nucleotide sequence ID" value="XM_019164891.1"/>
</dbReference>
<proteinExistence type="predicted"/>
<organism evidence="2 3">
    <name type="scientific">Pichia membranifaciens NRRL Y-2026</name>
    <dbReference type="NCBI Taxonomy" id="763406"/>
    <lineage>
        <taxon>Eukaryota</taxon>
        <taxon>Fungi</taxon>
        <taxon>Dikarya</taxon>
        <taxon>Ascomycota</taxon>
        <taxon>Saccharomycotina</taxon>
        <taxon>Pichiomycetes</taxon>
        <taxon>Pichiales</taxon>
        <taxon>Pichiaceae</taxon>
        <taxon>Pichia</taxon>
    </lineage>
</organism>
<protein>
    <submittedName>
        <fullName evidence="2">Uncharacterized protein</fullName>
    </submittedName>
</protein>
<evidence type="ECO:0000256" key="1">
    <source>
        <dbReference type="SAM" id="Phobius"/>
    </source>
</evidence>
<dbReference type="AlphaFoldDB" id="A0A1E3NDN2"/>
<feature type="transmembrane region" description="Helical" evidence="1">
    <location>
        <begin position="87"/>
        <end position="111"/>
    </location>
</feature>
<dbReference type="EMBL" id="KV454008">
    <property type="protein sequence ID" value="ODQ44237.1"/>
    <property type="molecule type" value="Genomic_DNA"/>
</dbReference>
<keyword evidence="1" id="KW-0812">Transmembrane</keyword>
<reference evidence="2 3" key="1">
    <citation type="journal article" date="2016" name="Proc. Natl. Acad. Sci. U.S.A.">
        <title>Comparative genomics of biotechnologically important yeasts.</title>
        <authorList>
            <person name="Riley R."/>
            <person name="Haridas S."/>
            <person name="Wolfe K.H."/>
            <person name="Lopes M.R."/>
            <person name="Hittinger C.T."/>
            <person name="Goeker M."/>
            <person name="Salamov A.A."/>
            <person name="Wisecaver J.H."/>
            <person name="Long T.M."/>
            <person name="Calvey C.H."/>
            <person name="Aerts A.L."/>
            <person name="Barry K.W."/>
            <person name="Choi C."/>
            <person name="Clum A."/>
            <person name="Coughlan A.Y."/>
            <person name="Deshpande S."/>
            <person name="Douglass A.P."/>
            <person name="Hanson S.J."/>
            <person name="Klenk H.-P."/>
            <person name="LaButti K.M."/>
            <person name="Lapidus A."/>
            <person name="Lindquist E.A."/>
            <person name="Lipzen A.M."/>
            <person name="Meier-Kolthoff J.P."/>
            <person name="Ohm R.A."/>
            <person name="Otillar R.P."/>
            <person name="Pangilinan J.L."/>
            <person name="Peng Y."/>
            <person name="Rokas A."/>
            <person name="Rosa C.A."/>
            <person name="Scheuner C."/>
            <person name="Sibirny A.A."/>
            <person name="Slot J.C."/>
            <person name="Stielow J.B."/>
            <person name="Sun H."/>
            <person name="Kurtzman C.P."/>
            <person name="Blackwell M."/>
            <person name="Grigoriev I.V."/>
            <person name="Jeffries T.W."/>
        </authorList>
    </citation>
    <scope>NUCLEOTIDE SEQUENCE [LARGE SCALE GENOMIC DNA]</scope>
    <source>
        <strain evidence="2 3">NRRL Y-2026</strain>
    </source>
</reference>
<keyword evidence="3" id="KW-1185">Reference proteome</keyword>
<name>A0A1E3NDN2_9ASCO</name>
<sequence length="115" mass="13397">MPYCDMILLIKTTNMLIYSNTHDPLDNNQACATQHTMTKVYIQHETLPVSYKSKPALKRWSDTLIGMFYYTTPSFVMTRFENCVCSVIGLVLVMLFVYGCKNYVLPLFYLLKQLF</sequence>
<evidence type="ECO:0000313" key="3">
    <source>
        <dbReference type="Proteomes" id="UP000094455"/>
    </source>
</evidence>
<keyword evidence="1" id="KW-0472">Membrane</keyword>
<dbReference type="GeneID" id="30181578"/>
<gene>
    <name evidence="2" type="ORF">PICMEDRAFT_74844</name>
</gene>
<dbReference type="Proteomes" id="UP000094455">
    <property type="component" value="Unassembled WGS sequence"/>
</dbReference>
<dbReference type="OrthoDB" id="10438186at2759"/>
<evidence type="ECO:0000313" key="2">
    <source>
        <dbReference type="EMBL" id="ODQ44237.1"/>
    </source>
</evidence>
<keyword evidence="1" id="KW-1133">Transmembrane helix</keyword>